<dbReference type="InterPro" id="IPR043142">
    <property type="entry name" value="PapC-like_C_sf"/>
</dbReference>
<evidence type="ECO:0000256" key="4">
    <source>
        <dbReference type="ARBA" id="ARBA00022452"/>
    </source>
</evidence>
<dbReference type="InterPro" id="IPR000015">
    <property type="entry name" value="Fimb_usher"/>
</dbReference>
<feature type="chain" id="PRO_5012840705" evidence="10">
    <location>
        <begin position="33"/>
        <end position="846"/>
    </location>
</feature>
<dbReference type="Gene3D" id="3.10.20.410">
    <property type="match status" value="1"/>
</dbReference>
<proteinExistence type="inferred from homology"/>
<dbReference type="InterPro" id="IPR018030">
    <property type="entry name" value="Fimbrial_membr_usher_CS"/>
</dbReference>
<dbReference type="Proteomes" id="UP000185770">
    <property type="component" value="Unassembled WGS sequence"/>
</dbReference>
<dbReference type="GO" id="GO:0015473">
    <property type="term" value="F:fimbrial usher porin activity"/>
    <property type="evidence" value="ECO:0007669"/>
    <property type="project" value="InterPro"/>
</dbReference>
<dbReference type="PANTHER" id="PTHR30451:SF10">
    <property type="entry name" value="OUTER MEMBRANE USHER PROTEIN YFCU-RELATED"/>
    <property type="match status" value="1"/>
</dbReference>
<dbReference type="Pfam" id="PF00577">
    <property type="entry name" value="Usher"/>
    <property type="match status" value="1"/>
</dbReference>
<dbReference type="Pfam" id="PF13953">
    <property type="entry name" value="PapC_C"/>
    <property type="match status" value="1"/>
</dbReference>
<name>A0A1Q4P4A2_SERMA</name>
<dbReference type="EMBL" id="MJAO01000004">
    <property type="protein sequence ID" value="OKB67960.1"/>
    <property type="molecule type" value="Genomic_DNA"/>
</dbReference>
<keyword evidence="6 10" id="KW-0732">Signal</keyword>
<dbReference type="FunFam" id="2.60.40.3110:FF:000001">
    <property type="entry name" value="Putative fimbrial outer membrane usher"/>
    <property type="match status" value="1"/>
</dbReference>
<dbReference type="InterPro" id="IPR025949">
    <property type="entry name" value="PapC-like_C"/>
</dbReference>
<dbReference type="RefSeq" id="WP_073529648.1">
    <property type="nucleotide sequence ID" value="NZ_MJAO01000004.1"/>
</dbReference>
<organism evidence="13 14">
    <name type="scientific">Serratia marcescens</name>
    <dbReference type="NCBI Taxonomy" id="615"/>
    <lineage>
        <taxon>Bacteria</taxon>
        <taxon>Pseudomonadati</taxon>
        <taxon>Pseudomonadota</taxon>
        <taxon>Gammaproteobacteria</taxon>
        <taxon>Enterobacterales</taxon>
        <taxon>Yersiniaceae</taxon>
        <taxon>Serratia</taxon>
    </lineage>
</organism>
<evidence type="ECO:0000256" key="10">
    <source>
        <dbReference type="SAM" id="SignalP"/>
    </source>
</evidence>
<dbReference type="InterPro" id="IPR042186">
    <property type="entry name" value="FimD_plug_dom"/>
</dbReference>
<keyword evidence="9" id="KW-1029">Fimbrium biogenesis</keyword>
<evidence type="ECO:0000256" key="6">
    <source>
        <dbReference type="ARBA" id="ARBA00022729"/>
    </source>
</evidence>
<gene>
    <name evidence="13" type="ORF">BHU62_05850</name>
</gene>
<evidence type="ECO:0000313" key="13">
    <source>
        <dbReference type="EMBL" id="OKB67960.1"/>
    </source>
</evidence>
<comment type="similarity">
    <text evidence="2 9">Belongs to the fimbrial export usher family.</text>
</comment>
<dbReference type="GO" id="GO:0009297">
    <property type="term" value="P:pilus assembly"/>
    <property type="evidence" value="ECO:0007669"/>
    <property type="project" value="InterPro"/>
</dbReference>
<comment type="caution">
    <text evidence="13">The sequence shown here is derived from an EMBL/GenBank/DDBJ whole genome shotgun (WGS) entry which is preliminary data.</text>
</comment>
<accession>A0A1Q4P4A2</accession>
<dbReference type="AlphaFoldDB" id="A0A1Q4P4A2"/>
<keyword evidence="8 9" id="KW-0998">Cell outer membrane</keyword>
<evidence type="ECO:0000256" key="2">
    <source>
        <dbReference type="ARBA" id="ARBA00008064"/>
    </source>
</evidence>
<feature type="signal peptide" evidence="10">
    <location>
        <begin position="1"/>
        <end position="32"/>
    </location>
</feature>
<comment type="subcellular location">
    <subcellularLocation>
        <location evidence="1 9">Cell outer membrane</location>
        <topology evidence="1 9">Multi-pass membrane protein</topology>
    </subcellularLocation>
</comment>
<evidence type="ECO:0000256" key="9">
    <source>
        <dbReference type="RuleBase" id="RU003884"/>
    </source>
</evidence>
<dbReference type="NCBIfam" id="NF011812">
    <property type="entry name" value="PRK15284.1"/>
    <property type="match status" value="1"/>
</dbReference>
<keyword evidence="5 9" id="KW-0812">Transmembrane</keyword>
<dbReference type="Pfam" id="PF13954">
    <property type="entry name" value="PapC_N"/>
    <property type="match status" value="1"/>
</dbReference>
<evidence type="ECO:0000313" key="14">
    <source>
        <dbReference type="Proteomes" id="UP000185770"/>
    </source>
</evidence>
<evidence type="ECO:0000259" key="12">
    <source>
        <dbReference type="Pfam" id="PF13954"/>
    </source>
</evidence>
<evidence type="ECO:0000256" key="5">
    <source>
        <dbReference type="ARBA" id="ARBA00022692"/>
    </source>
</evidence>
<protein>
    <submittedName>
        <fullName evidence="13">Fimbrial assembly protein</fullName>
    </submittedName>
</protein>
<evidence type="ECO:0000256" key="1">
    <source>
        <dbReference type="ARBA" id="ARBA00004571"/>
    </source>
</evidence>
<evidence type="ECO:0000259" key="11">
    <source>
        <dbReference type="Pfam" id="PF13953"/>
    </source>
</evidence>
<dbReference type="OrthoDB" id="6554712at2"/>
<keyword evidence="7 9" id="KW-0472">Membrane</keyword>
<dbReference type="InterPro" id="IPR037224">
    <property type="entry name" value="PapC_N_sf"/>
</dbReference>
<keyword evidence="4" id="KW-1134">Transmembrane beta strand</keyword>
<sequence length="846" mass="92844">MRLSPAGKWVRLQTLGICISLALGAPSTMVFAADEIQFNTDVLDVHDRNNIDLSQFSRGGYIMRGTYSMVVHVNRNDLPEQQIPFYAPEEDPNGSRACISKALAAQLGFKDSVLKDLTWWHQGECLNESSVQGMEMRGDLATSSLYLNIPQAFLEYTADNWDPPSRWDEGIPGLLFDYNVNAQTNKNLKRGASSYDLSGNGTAGANLGAWRLRADWQANINHQTGSGQPTKQQLDWSRYYAFRAVPALRSKLTLGENYLDSGMFDSFRFSGASLVSDDNMLPPNLRGYAPEVVGVAKTNAKVTISQQGRVLYETTVAAGPFRIQDINDAVSGELNVRVEEQDGQVQEFTMNTSSIPYLTRPGSVRFKLAAGKPTDWRHHARGPLFGTGEFSWGVSNGWSLYGGALAGGDYNAASLGIGRDLMILGALSFDATQSRARLPQEDGTLSGGSYRLSYSKNFDEYDSQVTFAGYRFSERDFMSMSEYLDARYYGNRSGSGKEMYTITFNKHFRDWGLSSYVNYSHETYWDRPANDRYNLTLSRYFDLGRWRNLSLSLSAYRNQYNGAKDDGAYLSLSLPWGENTTLSYNTSVNRNDNTQRVGYYARVDERNNYQLNAGTSRSGASLSGYYNHEGDMARMSANASYQAGRYSALGLSAQGGMTMTAEGGALHRVAQQGGTRMLIDTGGVPEVPVRGYGRASRTNAWGKAVIGDVNSYYRNKASIDLNQLGDNAEATRSVVQATLTEGAIGYRQFDVVAGEKAMAVIKLAGGGEPPFGATVRNGRKQETGIVNDGGSIYLSGINAGESMTVHWNGAAQCEVRMPTPLPAQMLTANLLLPCRALSAGADNDKQ</sequence>
<dbReference type="Gene3D" id="2.60.40.2070">
    <property type="match status" value="1"/>
</dbReference>
<evidence type="ECO:0000256" key="8">
    <source>
        <dbReference type="ARBA" id="ARBA00023237"/>
    </source>
</evidence>
<dbReference type="GO" id="GO:0009279">
    <property type="term" value="C:cell outer membrane"/>
    <property type="evidence" value="ECO:0007669"/>
    <property type="project" value="UniProtKB-SubCell"/>
</dbReference>
<evidence type="ECO:0000256" key="3">
    <source>
        <dbReference type="ARBA" id="ARBA00022448"/>
    </source>
</evidence>
<dbReference type="PANTHER" id="PTHR30451">
    <property type="entry name" value="OUTER MEMBRANE USHER PROTEIN"/>
    <property type="match status" value="1"/>
</dbReference>
<keyword evidence="3 9" id="KW-0813">Transport</keyword>
<dbReference type="InterPro" id="IPR025885">
    <property type="entry name" value="PapC_N"/>
</dbReference>
<dbReference type="Gene3D" id="2.60.40.2610">
    <property type="entry name" value="Outer membrane usher protein FimD, plug domain"/>
    <property type="match status" value="1"/>
</dbReference>
<dbReference type="Gene3D" id="2.60.40.3110">
    <property type="match status" value="1"/>
</dbReference>
<reference evidence="13 14" key="1">
    <citation type="submission" date="2016-09" db="EMBL/GenBank/DDBJ databases">
        <title>Serratia marcescens MSU-97 and epiphytic antimycotic-producing bacteria.</title>
        <authorList>
            <person name="Matilla M.A."/>
        </authorList>
    </citation>
    <scope>NUCLEOTIDE SEQUENCE [LARGE SCALE GENOMIC DNA]</scope>
    <source>
        <strain evidence="13 14">MSU-97</strain>
    </source>
</reference>
<dbReference type="SUPFAM" id="SSF141729">
    <property type="entry name" value="FimD N-terminal domain-like"/>
    <property type="match status" value="1"/>
</dbReference>
<evidence type="ECO:0000256" key="7">
    <source>
        <dbReference type="ARBA" id="ARBA00023136"/>
    </source>
</evidence>
<dbReference type="PROSITE" id="PS01151">
    <property type="entry name" value="FIMBRIAL_USHER"/>
    <property type="match status" value="1"/>
</dbReference>
<feature type="domain" description="PapC N-terminal" evidence="12">
    <location>
        <begin position="37"/>
        <end position="182"/>
    </location>
</feature>
<feature type="domain" description="PapC-like C-terminal" evidence="11">
    <location>
        <begin position="761"/>
        <end position="816"/>
    </location>
</feature>